<gene>
    <name evidence="1" type="ORF">NCTC10723_01890</name>
</gene>
<dbReference type="RefSeq" id="WP_115271406.1">
    <property type="nucleotide sequence ID" value="NZ_UGGU01000003.1"/>
</dbReference>
<organism evidence="1 2">
    <name type="scientific">Fusobacterium necrogenes</name>
    <dbReference type="NCBI Taxonomy" id="858"/>
    <lineage>
        <taxon>Bacteria</taxon>
        <taxon>Fusobacteriati</taxon>
        <taxon>Fusobacteriota</taxon>
        <taxon>Fusobacteriia</taxon>
        <taxon>Fusobacteriales</taxon>
        <taxon>Fusobacteriaceae</taxon>
        <taxon>Fusobacterium</taxon>
    </lineage>
</organism>
<proteinExistence type="predicted"/>
<dbReference type="Proteomes" id="UP000255328">
    <property type="component" value="Unassembled WGS sequence"/>
</dbReference>
<evidence type="ECO:0000313" key="2">
    <source>
        <dbReference type="Proteomes" id="UP000255328"/>
    </source>
</evidence>
<dbReference type="OrthoDB" id="9868165at2"/>
<protein>
    <submittedName>
        <fullName evidence="1">Uncharacterized protein</fullName>
    </submittedName>
</protein>
<sequence length="391" mass="47642">MVAFIEYLLEKQESKERIRFKIVKNIISRMGRENNFEIIDKDIINIAELIFDFKMEKSNKIYKNFIENLANFFLKVIYYYENEKFERFNYILQEEEGINDSFKTWIKENKNFIFNVCEYHLKESEREQHEIIFSNEYFEITRIYKKRMNEWGIPRENNDGLEVRILSRGEVYYKNGIFLKEGEYILSGPQFKLDRYKILTKDAVMIIVKLKTSFLDRVKVGELKKLRHLRLVVDENNMRKFLDESIFKDSFDFFIDLVITLLKINGLIESDIFSVSLLLNEEEEIEKIFQIVEENIRLPESEIKERILKKTRYRAKKVDEIVYKMLKLTLKKLIIREKTRYIIEEYRNNRRVDFEELIEKYNYSNMKSLRYNLNKIYNISIKEINHKGREG</sequence>
<dbReference type="EMBL" id="UGGU01000003">
    <property type="protein sequence ID" value="STO32357.1"/>
    <property type="molecule type" value="Genomic_DNA"/>
</dbReference>
<reference evidence="1 2" key="1">
    <citation type="submission" date="2018-06" db="EMBL/GenBank/DDBJ databases">
        <authorList>
            <consortium name="Pathogen Informatics"/>
            <person name="Doyle S."/>
        </authorList>
    </citation>
    <scope>NUCLEOTIDE SEQUENCE [LARGE SCALE GENOMIC DNA]</scope>
    <source>
        <strain evidence="1 2">NCTC10723</strain>
    </source>
</reference>
<name>A0A377GZD0_9FUSO</name>
<evidence type="ECO:0000313" key="1">
    <source>
        <dbReference type="EMBL" id="STO32357.1"/>
    </source>
</evidence>
<dbReference type="AlphaFoldDB" id="A0A377GZD0"/>
<keyword evidence="2" id="KW-1185">Reference proteome</keyword>
<accession>A0A377GZD0</accession>